<evidence type="ECO:0000313" key="2">
    <source>
        <dbReference type="Proteomes" id="UP000054608"/>
    </source>
</evidence>
<organism evidence="1 2">
    <name type="scientific">Legionella rubrilucens</name>
    <dbReference type="NCBI Taxonomy" id="458"/>
    <lineage>
        <taxon>Bacteria</taxon>
        <taxon>Pseudomonadati</taxon>
        <taxon>Pseudomonadota</taxon>
        <taxon>Gammaproteobacteria</taxon>
        <taxon>Legionellales</taxon>
        <taxon>Legionellaceae</taxon>
        <taxon>Legionella</taxon>
    </lineage>
</organism>
<name>A0A0W0XYQ8_9GAMM</name>
<gene>
    <name evidence="1" type="ORF">Lrub_0381</name>
</gene>
<accession>A0A0W0XYQ8</accession>
<sequence length="189" mass="22527">MMDKKRYYRAAIRWLPQGRENPPLIQYLLLDADLDYLIFPKQIKVSNIQPTLVAILDEMQTLASAKHPLKVHFKSINVHYGGHRRDSARFHSLIRRLLKRRGLLTPDSRMAYLLKKDELKRFKQALYWLDIDTRTRGCAFIAHLWAIALKATRSRVELAIRQIWKARYGIQRMSKHDKERFAEFYAHLR</sequence>
<protein>
    <submittedName>
        <fullName evidence="1">Uncharacterized protein</fullName>
    </submittedName>
</protein>
<reference evidence="1 2" key="1">
    <citation type="submission" date="2015-11" db="EMBL/GenBank/DDBJ databases">
        <title>Genomic analysis of 38 Legionella species identifies large and diverse effector repertoires.</title>
        <authorList>
            <person name="Burstein D."/>
            <person name="Amaro F."/>
            <person name="Zusman T."/>
            <person name="Lifshitz Z."/>
            <person name="Cohen O."/>
            <person name="Gilbert J.A."/>
            <person name="Pupko T."/>
            <person name="Shuman H.A."/>
            <person name="Segal G."/>
        </authorList>
    </citation>
    <scope>NUCLEOTIDE SEQUENCE [LARGE SCALE GENOMIC DNA]</scope>
    <source>
        <strain evidence="1 2">WA-270A-C2</strain>
    </source>
</reference>
<dbReference type="EMBL" id="LNYT01000005">
    <property type="protein sequence ID" value="KTD49753.1"/>
    <property type="molecule type" value="Genomic_DNA"/>
</dbReference>
<comment type="caution">
    <text evidence="1">The sequence shown here is derived from an EMBL/GenBank/DDBJ whole genome shotgun (WGS) entry which is preliminary data.</text>
</comment>
<evidence type="ECO:0000313" key="1">
    <source>
        <dbReference type="EMBL" id="KTD49753.1"/>
    </source>
</evidence>
<keyword evidence="2" id="KW-1185">Reference proteome</keyword>
<dbReference type="AlphaFoldDB" id="A0A0W0XYQ8"/>
<dbReference type="PATRIC" id="fig|458.5.peg.395"/>
<dbReference type="Proteomes" id="UP000054608">
    <property type="component" value="Unassembled WGS sequence"/>
</dbReference>
<dbReference type="STRING" id="458.Lrub_0381"/>
<proteinExistence type="predicted"/>
<dbReference type="RefSeq" id="WP_237760729.1">
    <property type="nucleotide sequence ID" value="NZ_CAAAIN010000010.1"/>
</dbReference>